<dbReference type="Gene3D" id="3.10.620.30">
    <property type="match status" value="1"/>
</dbReference>
<organism evidence="2 3">
    <name type="scientific">Propylenella binzhouense</name>
    <dbReference type="NCBI Taxonomy" id="2555902"/>
    <lineage>
        <taxon>Bacteria</taxon>
        <taxon>Pseudomonadati</taxon>
        <taxon>Pseudomonadota</taxon>
        <taxon>Alphaproteobacteria</taxon>
        <taxon>Hyphomicrobiales</taxon>
        <taxon>Propylenellaceae</taxon>
        <taxon>Propylenella</taxon>
    </lineage>
</organism>
<proteinExistence type="predicted"/>
<keyword evidence="1" id="KW-0732">Signal</keyword>
<protein>
    <submittedName>
        <fullName evidence="2">Transglutaminase</fullName>
    </submittedName>
</protein>
<gene>
    <name evidence="2" type="ORF">E4O86_08920</name>
</gene>
<dbReference type="EMBL" id="SPKJ01000022">
    <property type="protein sequence ID" value="MYZ47833.1"/>
    <property type="molecule type" value="Genomic_DNA"/>
</dbReference>
<name>A0A964T3M0_9HYPH</name>
<dbReference type="OrthoDB" id="7206808at2"/>
<accession>A0A964T3M0</accession>
<reference evidence="2" key="1">
    <citation type="submission" date="2019-03" db="EMBL/GenBank/DDBJ databases">
        <title>Afifella sp. nov., isolated from activated sludge.</title>
        <authorList>
            <person name="Li Q."/>
            <person name="Liu Y."/>
        </authorList>
    </citation>
    <scope>NUCLEOTIDE SEQUENCE</scope>
    <source>
        <strain evidence="2">L72</strain>
    </source>
</reference>
<keyword evidence="3" id="KW-1185">Reference proteome</keyword>
<dbReference type="PANTHER" id="PTHR39327">
    <property type="match status" value="1"/>
</dbReference>
<dbReference type="InterPro" id="IPR010319">
    <property type="entry name" value="Transglutaminase-like_Cys_pept"/>
</dbReference>
<evidence type="ECO:0000256" key="1">
    <source>
        <dbReference type="SAM" id="SignalP"/>
    </source>
</evidence>
<comment type="caution">
    <text evidence="2">The sequence shown here is derived from an EMBL/GenBank/DDBJ whole genome shotgun (WGS) entry which is preliminary data.</text>
</comment>
<evidence type="ECO:0000313" key="3">
    <source>
        <dbReference type="Proteomes" id="UP000773614"/>
    </source>
</evidence>
<dbReference type="RefSeq" id="WP_161140182.1">
    <property type="nucleotide sequence ID" value="NZ_SPKJ01000022.1"/>
</dbReference>
<dbReference type="Pfam" id="PF06035">
    <property type="entry name" value="Peptidase_C93"/>
    <property type="match status" value="1"/>
</dbReference>
<sequence>MFGGFVKLACWAALLTGIAAGPAGAVSVSKEMTVGGRASAPVGYVAFCRAYPAQCLAYGKPAEIPLTSVRLRELEDVNISVNRAIAPRTDAELYHVEEYWTLPFAQGDCEDYVLLKRKELIERGWPSGALLITVVFDEAGGGHAVLVARTGAGDLVLDNKVDEIRPWYVTPYVYVKRQSVVDPNAWVSIGDPRWPVPVTAAPR</sequence>
<evidence type="ECO:0000313" key="2">
    <source>
        <dbReference type="EMBL" id="MYZ47833.1"/>
    </source>
</evidence>
<dbReference type="AlphaFoldDB" id="A0A964T3M0"/>
<dbReference type="PANTHER" id="PTHR39327:SF1">
    <property type="entry name" value="BLR5470 PROTEIN"/>
    <property type="match status" value="1"/>
</dbReference>
<dbReference type="Proteomes" id="UP000773614">
    <property type="component" value="Unassembled WGS sequence"/>
</dbReference>
<feature type="chain" id="PRO_5037745425" evidence="1">
    <location>
        <begin position="26"/>
        <end position="203"/>
    </location>
</feature>
<feature type="signal peptide" evidence="1">
    <location>
        <begin position="1"/>
        <end position="25"/>
    </location>
</feature>